<accession>A0AAD5P2I4</accession>
<keyword evidence="3" id="KW-0863">Zinc-finger</keyword>
<evidence type="ECO:0000256" key="4">
    <source>
        <dbReference type="SAM" id="MobiDB-lite"/>
    </source>
</evidence>
<dbReference type="InterPro" id="IPR029006">
    <property type="entry name" value="ADF-H/Gelsolin-like_dom_sf"/>
</dbReference>
<comment type="similarity">
    <text evidence="1">Belongs to the actin-binding proteins ADF family.</text>
</comment>
<dbReference type="Pfam" id="PF22936">
    <property type="entry name" value="Pol_BBD"/>
    <property type="match status" value="1"/>
</dbReference>
<dbReference type="PROSITE" id="PS50158">
    <property type="entry name" value="ZF_CCHC"/>
    <property type="match status" value="1"/>
</dbReference>
<dbReference type="PANTHER" id="PTHR47592:SF31">
    <property type="entry name" value="ZINC FINGER, CCHC-TYPE-RELATED"/>
    <property type="match status" value="1"/>
</dbReference>
<keyword evidence="3" id="KW-0862">Zinc</keyword>
<dbReference type="GO" id="GO:0003676">
    <property type="term" value="F:nucleic acid binding"/>
    <property type="evidence" value="ECO:0007669"/>
    <property type="project" value="InterPro"/>
</dbReference>
<name>A0AAD5P2I4_ACENE</name>
<dbReference type="AlphaFoldDB" id="A0AAD5P2I4"/>
<dbReference type="EMBL" id="JAJSOW010000003">
    <property type="protein sequence ID" value="KAI9194711.1"/>
    <property type="molecule type" value="Genomic_DNA"/>
</dbReference>
<dbReference type="Pfam" id="PF14223">
    <property type="entry name" value="Retrotran_gag_2"/>
    <property type="match status" value="1"/>
</dbReference>
<reference evidence="7" key="2">
    <citation type="submission" date="2023-02" db="EMBL/GenBank/DDBJ databases">
        <authorList>
            <person name="Swenson N.G."/>
            <person name="Wegrzyn J.L."/>
            <person name="Mcevoy S.L."/>
        </authorList>
    </citation>
    <scope>NUCLEOTIDE SEQUENCE</scope>
    <source>
        <strain evidence="7">91603</strain>
        <tissue evidence="7">Leaf</tissue>
    </source>
</reference>
<organism evidence="7 8">
    <name type="scientific">Acer negundo</name>
    <name type="common">Box elder</name>
    <dbReference type="NCBI Taxonomy" id="4023"/>
    <lineage>
        <taxon>Eukaryota</taxon>
        <taxon>Viridiplantae</taxon>
        <taxon>Streptophyta</taxon>
        <taxon>Embryophyta</taxon>
        <taxon>Tracheophyta</taxon>
        <taxon>Spermatophyta</taxon>
        <taxon>Magnoliopsida</taxon>
        <taxon>eudicotyledons</taxon>
        <taxon>Gunneridae</taxon>
        <taxon>Pentapetalae</taxon>
        <taxon>rosids</taxon>
        <taxon>malvids</taxon>
        <taxon>Sapindales</taxon>
        <taxon>Sapindaceae</taxon>
        <taxon>Hippocastanoideae</taxon>
        <taxon>Acereae</taxon>
        <taxon>Acer</taxon>
    </lineage>
</organism>
<dbReference type="FunFam" id="3.40.20.10:FF:000025">
    <property type="entry name" value="Actin-depolymerizing factor 2"/>
    <property type="match status" value="1"/>
</dbReference>
<sequence length="499" mass="58105">MNQDLVRLDRDDSNFTRWQDKLKFMLTALKFFYILDPDLQLLLVSTDKDSEEVKAARKKREEDELICRGHISNALFDRLYDLYTNTKFAKEKWNALHYKYMAEEEGSKKFLVSKYFNFKFFDEKPLLPQIYELQIIVNNLRVAKIELPEPFQVGTIIAKLPPSWKGYMKRIHHKSEDYSLEEIQKHLRIEEESRSRDKTIEEFNNGKVNSINKPTNPRGNNQKENSGNNQKKGNFGNYLSPRQDQGKFKNNKKGACFVCEKSGHYAHDCKFQKKQNEEAKVNAIKEEIIVEICVVQGKALGWWYDICTTVYVSNDKSLFKIFEEVGNGQEIQMGNEGRSKVLGKGSIELFFTLGRKITMANGNASSGMGVAEHSKSTFLELQRKKVYRYVIFKIDDKKNEVVVEKTGGPAESYDDFTSSLPENDCRYAIYDFDYVTSENCQKSKIFFIAWSPSVSRIRAKMLYATSKDRFRRELEGIHYEIQATDPTEMDLEVIRDRAH</sequence>
<comment type="caution">
    <text evidence="7">The sequence shown here is derived from an EMBL/GenBank/DDBJ whole genome shotgun (WGS) entry which is preliminary data.</text>
</comment>
<reference evidence="7" key="1">
    <citation type="journal article" date="2022" name="Plant J.">
        <title>Strategies of tolerance reflected in two North American maple genomes.</title>
        <authorList>
            <person name="McEvoy S.L."/>
            <person name="Sezen U.U."/>
            <person name="Trouern-Trend A."/>
            <person name="McMahon S.M."/>
            <person name="Schaberg P.G."/>
            <person name="Yang J."/>
            <person name="Wegrzyn J.L."/>
            <person name="Swenson N.G."/>
        </authorList>
    </citation>
    <scope>NUCLEOTIDE SEQUENCE</scope>
    <source>
        <strain evidence="7">91603</strain>
    </source>
</reference>
<dbReference type="SMART" id="SM00102">
    <property type="entry name" value="ADF"/>
    <property type="match status" value="1"/>
</dbReference>
<evidence type="ECO:0000256" key="1">
    <source>
        <dbReference type="ARBA" id="ARBA00006844"/>
    </source>
</evidence>
<evidence type="ECO:0000259" key="6">
    <source>
        <dbReference type="PROSITE" id="PS51263"/>
    </source>
</evidence>
<dbReference type="InterPro" id="IPR036875">
    <property type="entry name" value="Znf_CCHC_sf"/>
</dbReference>
<dbReference type="GO" id="GO:0030042">
    <property type="term" value="P:actin filament depolymerization"/>
    <property type="evidence" value="ECO:0007669"/>
    <property type="project" value="InterPro"/>
</dbReference>
<dbReference type="InterPro" id="IPR017904">
    <property type="entry name" value="ADF/Cofilin"/>
</dbReference>
<protein>
    <recommendedName>
        <fullName evidence="9">Actin-depolymerizing factor</fullName>
    </recommendedName>
</protein>
<dbReference type="CDD" id="cd11286">
    <property type="entry name" value="ADF_cofilin_like"/>
    <property type="match status" value="1"/>
</dbReference>
<feature type="compositionally biased region" description="Polar residues" evidence="4">
    <location>
        <begin position="206"/>
        <end position="232"/>
    </location>
</feature>
<dbReference type="InterPro" id="IPR002108">
    <property type="entry name" value="ADF-H"/>
</dbReference>
<evidence type="ECO:0000256" key="2">
    <source>
        <dbReference type="ARBA" id="ARBA00023203"/>
    </source>
</evidence>
<evidence type="ECO:0000259" key="5">
    <source>
        <dbReference type="PROSITE" id="PS50158"/>
    </source>
</evidence>
<feature type="region of interest" description="Disordered" evidence="4">
    <location>
        <begin position="194"/>
        <end position="248"/>
    </location>
</feature>
<evidence type="ECO:0000313" key="8">
    <source>
        <dbReference type="Proteomes" id="UP001064489"/>
    </source>
</evidence>
<keyword evidence="8" id="KW-1185">Reference proteome</keyword>
<dbReference type="PROSITE" id="PS51263">
    <property type="entry name" value="ADF_H"/>
    <property type="match status" value="1"/>
</dbReference>
<dbReference type="GO" id="GO:0003779">
    <property type="term" value="F:actin binding"/>
    <property type="evidence" value="ECO:0007669"/>
    <property type="project" value="UniProtKB-KW"/>
</dbReference>
<evidence type="ECO:0000313" key="7">
    <source>
        <dbReference type="EMBL" id="KAI9194711.1"/>
    </source>
</evidence>
<dbReference type="GO" id="GO:0015629">
    <property type="term" value="C:actin cytoskeleton"/>
    <property type="evidence" value="ECO:0007669"/>
    <property type="project" value="InterPro"/>
</dbReference>
<dbReference type="SUPFAM" id="SSF57756">
    <property type="entry name" value="Retrovirus zinc finger-like domains"/>
    <property type="match status" value="1"/>
</dbReference>
<dbReference type="InterPro" id="IPR054722">
    <property type="entry name" value="PolX-like_BBD"/>
</dbReference>
<evidence type="ECO:0000256" key="3">
    <source>
        <dbReference type="PROSITE-ProRule" id="PRU00047"/>
    </source>
</evidence>
<proteinExistence type="inferred from homology"/>
<dbReference type="Proteomes" id="UP001064489">
    <property type="component" value="Chromosome 1"/>
</dbReference>
<evidence type="ECO:0008006" key="9">
    <source>
        <dbReference type="Google" id="ProtNLM"/>
    </source>
</evidence>
<dbReference type="SUPFAM" id="SSF55753">
    <property type="entry name" value="Actin depolymerizing proteins"/>
    <property type="match status" value="1"/>
</dbReference>
<dbReference type="GO" id="GO:0008270">
    <property type="term" value="F:zinc ion binding"/>
    <property type="evidence" value="ECO:0007669"/>
    <property type="project" value="UniProtKB-KW"/>
</dbReference>
<dbReference type="Pfam" id="PF00241">
    <property type="entry name" value="Cofilin_ADF"/>
    <property type="match status" value="1"/>
</dbReference>
<dbReference type="PANTHER" id="PTHR47592">
    <property type="entry name" value="PBF68 PROTEIN"/>
    <property type="match status" value="1"/>
</dbReference>
<keyword evidence="3" id="KW-0479">Metal-binding</keyword>
<keyword evidence="2" id="KW-0009">Actin-binding</keyword>
<dbReference type="Gene3D" id="3.40.20.10">
    <property type="entry name" value="Severin"/>
    <property type="match status" value="1"/>
</dbReference>
<feature type="domain" description="CCHC-type" evidence="5">
    <location>
        <begin position="256"/>
        <end position="270"/>
    </location>
</feature>
<dbReference type="InterPro" id="IPR001878">
    <property type="entry name" value="Znf_CCHC"/>
</dbReference>
<gene>
    <name evidence="7" type="ORF">LWI28_008507</name>
</gene>
<feature type="domain" description="ADF-H" evidence="6">
    <location>
        <begin position="367"/>
        <end position="499"/>
    </location>
</feature>